<sequence length="280" mass="29981">MSIAGVTRELLVRYLDLWVPGAVHSPHGATFLQASATGLDADIAEAALRAGAEFGDRLSRRRLTLLFVAPEVGDVRGRLDAVQRELRTPPELSVHVMPGSVAVMLKALGAHSGPLLSLIDGIDPAVVQVGKPAEVITVDVPREELRGFELTAAVTLVEGPDERTIGFGTRSAKSLEAFKNEMWALDEYAGVRYRDPNDPEGHLMDIALEPNPGALRRELLALLRTGGRTVTELKRFALTETVYRAADAVKVVTALLQSGAVTREPGDGRLGGDVTIRIAG</sequence>
<evidence type="ECO:0000313" key="1">
    <source>
        <dbReference type="EMBL" id="MFC5003445.1"/>
    </source>
</evidence>
<dbReference type="EMBL" id="JBHSIU010000053">
    <property type="protein sequence ID" value="MFC5003445.1"/>
    <property type="molecule type" value="Genomic_DNA"/>
</dbReference>
<dbReference type="Proteomes" id="UP001595912">
    <property type="component" value="Unassembled WGS sequence"/>
</dbReference>
<proteinExistence type="predicted"/>
<keyword evidence="2" id="KW-1185">Reference proteome</keyword>
<evidence type="ECO:0000313" key="2">
    <source>
        <dbReference type="Proteomes" id="UP001595912"/>
    </source>
</evidence>
<comment type="caution">
    <text evidence="1">The sequence shown here is derived from an EMBL/GenBank/DDBJ whole genome shotgun (WGS) entry which is preliminary data.</text>
</comment>
<accession>A0ABV9W7H2</accession>
<gene>
    <name evidence="1" type="ORF">ACFPIJ_37200</name>
</gene>
<dbReference type="RefSeq" id="WP_380122465.1">
    <property type="nucleotide sequence ID" value="NZ_JBHSIU010000053.1"/>
</dbReference>
<protein>
    <submittedName>
        <fullName evidence="1">Uncharacterized protein</fullName>
    </submittedName>
</protein>
<organism evidence="1 2">
    <name type="scientific">Dactylosporangium cerinum</name>
    <dbReference type="NCBI Taxonomy" id="1434730"/>
    <lineage>
        <taxon>Bacteria</taxon>
        <taxon>Bacillati</taxon>
        <taxon>Actinomycetota</taxon>
        <taxon>Actinomycetes</taxon>
        <taxon>Micromonosporales</taxon>
        <taxon>Micromonosporaceae</taxon>
        <taxon>Dactylosporangium</taxon>
    </lineage>
</organism>
<name>A0ABV9W7H2_9ACTN</name>
<reference evidence="2" key="1">
    <citation type="journal article" date="2019" name="Int. J. Syst. Evol. Microbiol.">
        <title>The Global Catalogue of Microorganisms (GCM) 10K type strain sequencing project: providing services to taxonomists for standard genome sequencing and annotation.</title>
        <authorList>
            <consortium name="The Broad Institute Genomics Platform"/>
            <consortium name="The Broad Institute Genome Sequencing Center for Infectious Disease"/>
            <person name="Wu L."/>
            <person name="Ma J."/>
        </authorList>
    </citation>
    <scope>NUCLEOTIDE SEQUENCE [LARGE SCALE GENOMIC DNA]</scope>
    <source>
        <strain evidence="2">CGMCC 4.7152</strain>
    </source>
</reference>